<name>A0A1I4QGM5_9BACT</name>
<dbReference type="InterPro" id="IPR009057">
    <property type="entry name" value="Homeodomain-like_sf"/>
</dbReference>
<dbReference type="InterPro" id="IPR036271">
    <property type="entry name" value="Tet_transcr_reg_TetR-rel_C_sf"/>
</dbReference>
<dbReference type="Proteomes" id="UP000199611">
    <property type="component" value="Unassembled WGS sequence"/>
</dbReference>
<dbReference type="AlphaFoldDB" id="A0A1I4QGM5"/>
<dbReference type="GO" id="GO:0003677">
    <property type="term" value="F:DNA binding"/>
    <property type="evidence" value="ECO:0007669"/>
    <property type="project" value="UniProtKB-UniRule"/>
</dbReference>
<keyword evidence="5" id="KW-1185">Reference proteome</keyword>
<evidence type="ECO:0000259" key="3">
    <source>
        <dbReference type="PROSITE" id="PS50977"/>
    </source>
</evidence>
<dbReference type="STRING" id="39841.SAMN05660836_00026"/>
<dbReference type="PRINTS" id="PR00455">
    <property type="entry name" value="HTHTETR"/>
</dbReference>
<evidence type="ECO:0000256" key="2">
    <source>
        <dbReference type="PROSITE-ProRule" id="PRU00335"/>
    </source>
</evidence>
<dbReference type="Gene3D" id="1.10.357.10">
    <property type="entry name" value="Tetracycline Repressor, domain 2"/>
    <property type="match status" value="1"/>
</dbReference>
<reference evidence="4 5" key="1">
    <citation type="submission" date="2016-10" db="EMBL/GenBank/DDBJ databases">
        <authorList>
            <person name="de Groot N.N."/>
        </authorList>
    </citation>
    <scope>NUCLEOTIDE SEQUENCE [LARGE SCALE GENOMIC DNA]</scope>
    <source>
        <strain evidence="4 5">DSM 9990</strain>
    </source>
</reference>
<proteinExistence type="predicted"/>
<accession>A0A1I4QGM5</accession>
<dbReference type="PANTHER" id="PTHR43479:SF11">
    <property type="entry name" value="ACREF_ENVCD OPERON REPRESSOR-RELATED"/>
    <property type="match status" value="1"/>
</dbReference>
<evidence type="ECO:0000313" key="5">
    <source>
        <dbReference type="Proteomes" id="UP000199611"/>
    </source>
</evidence>
<dbReference type="EMBL" id="FOUU01000001">
    <property type="protein sequence ID" value="SFM39164.1"/>
    <property type="molecule type" value="Genomic_DNA"/>
</dbReference>
<dbReference type="PANTHER" id="PTHR43479">
    <property type="entry name" value="ACREF/ENVCD OPERON REPRESSOR-RELATED"/>
    <property type="match status" value="1"/>
</dbReference>
<dbReference type="Pfam" id="PF17932">
    <property type="entry name" value="TetR_C_24"/>
    <property type="match status" value="1"/>
</dbReference>
<dbReference type="Pfam" id="PF00440">
    <property type="entry name" value="TetR_N"/>
    <property type="match status" value="1"/>
</dbReference>
<dbReference type="SUPFAM" id="SSF48498">
    <property type="entry name" value="Tetracyclin repressor-like, C-terminal domain"/>
    <property type="match status" value="1"/>
</dbReference>
<feature type="domain" description="HTH tetR-type" evidence="3">
    <location>
        <begin position="15"/>
        <end position="75"/>
    </location>
</feature>
<sequence>MFEQRTLSRRERERLIHRQEILDAALELFAQKGFYNVTMKEIAERAEFAVGTLYKFFQSKQHLYKSLILERTIHFHNTLINVLDEEMDDPLEQIEKFIMTKMGLLGKHIAIIRLYFTEIYRVNPTIKADLEAELTRMRREFRTKLSALMERAINAGLIRRSDPMHMAMALDGLMKGFVFGYLEESFGKDPSEIDYEKLEKLFAEDYAKTVREVFFKGALASTAA</sequence>
<evidence type="ECO:0000256" key="1">
    <source>
        <dbReference type="ARBA" id="ARBA00023125"/>
    </source>
</evidence>
<dbReference type="Gene3D" id="1.10.10.60">
    <property type="entry name" value="Homeodomain-like"/>
    <property type="match status" value="1"/>
</dbReference>
<dbReference type="SUPFAM" id="SSF46689">
    <property type="entry name" value="Homeodomain-like"/>
    <property type="match status" value="1"/>
</dbReference>
<organism evidence="4 5">
    <name type="scientific">Thermodesulforhabdus norvegica</name>
    <dbReference type="NCBI Taxonomy" id="39841"/>
    <lineage>
        <taxon>Bacteria</taxon>
        <taxon>Pseudomonadati</taxon>
        <taxon>Thermodesulfobacteriota</taxon>
        <taxon>Syntrophobacteria</taxon>
        <taxon>Syntrophobacterales</taxon>
        <taxon>Thermodesulforhabdaceae</taxon>
        <taxon>Thermodesulforhabdus</taxon>
    </lineage>
</organism>
<evidence type="ECO:0000313" key="4">
    <source>
        <dbReference type="EMBL" id="SFM39164.1"/>
    </source>
</evidence>
<dbReference type="RefSeq" id="WP_177193457.1">
    <property type="nucleotide sequence ID" value="NZ_FOUU01000001.1"/>
</dbReference>
<gene>
    <name evidence="4" type="ORF">SAMN05660836_00026</name>
</gene>
<dbReference type="InterPro" id="IPR041490">
    <property type="entry name" value="KstR2_TetR_C"/>
</dbReference>
<feature type="DNA-binding region" description="H-T-H motif" evidence="2">
    <location>
        <begin position="38"/>
        <end position="57"/>
    </location>
</feature>
<dbReference type="PROSITE" id="PS50977">
    <property type="entry name" value="HTH_TETR_2"/>
    <property type="match status" value="1"/>
</dbReference>
<dbReference type="InterPro" id="IPR001647">
    <property type="entry name" value="HTH_TetR"/>
</dbReference>
<dbReference type="InterPro" id="IPR050624">
    <property type="entry name" value="HTH-type_Tx_Regulator"/>
</dbReference>
<protein>
    <submittedName>
        <fullName evidence="4">Transcriptional regulator, TetR family</fullName>
    </submittedName>
</protein>
<keyword evidence="1 2" id="KW-0238">DNA-binding</keyword>